<evidence type="ECO:0000313" key="3">
    <source>
        <dbReference type="Proteomes" id="UP000702952"/>
    </source>
</evidence>
<dbReference type="AlphaFoldDB" id="A0AA44JA58"/>
<dbReference type="Proteomes" id="UP000702952">
    <property type="component" value="Unassembled WGS sequence"/>
</dbReference>
<proteinExistence type="predicted"/>
<keyword evidence="1" id="KW-0472">Membrane</keyword>
<evidence type="ECO:0000256" key="1">
    <source>
        <dbReference type="SAM" id="Phobius"/>
    </source>
</evidence>
<keyword evidence="1" id="KW-1133">Transmembrane helix</keyword>
<protein>
    <submittedName>
        <fullName evidence="2">Uncharacterized protein</fullName>
    </submittedName>
</protein>
<comment type="caution">
    <text evidence="2">The sequence shown here is derived from an EMBL/GenBank/DDBJ whole genome shotgun (WGS) entry which is preliminary data.</text>
</comment>
<name>A0AA44JA58_AGRTU</name>
<accession>A0AA44JA58</accession>
<keyword evidence="1" id="KW-0812">Transmembrane</keyword>
<dbReference type="EMBL" id="JAAMAY010000033">
    <property type="protein sequence ID" value="NTC30850.1"/>
    <property type="molecule type" value="Genomic_DNA"/>
</dbReference>
<sequence length="229" mass="25860">MVPDHVMRWLGPVVLLGIAVTVVFNLPIGFKTLCEPEKNCLVAWISALSGWAALAGAMITVGVMREQLSEQRRQTDYMSGDMAPEMYLNGYTRANETADDDEFFSELEVTVVNRNRRALILRKLTLVEPSHIELGVRSFAINGHEAQKFFSEALKHDYVHATLPGKEDGQSAPTCVIRCHLYENGTLIEFDPRDPDIYQDRLVRVQLHCIQKDAVEKEITLDASSVMYF</sequence>
<feature type="transmembrane region" description="Helical" evidence="1">
    <location>
        <begin position="9"/>
        <end position="30"/>
    </location>
</feature>
<reference evidence="2" key="1">
    <citation type="journal article" date="2020" name="Science">
        <title>Unexpected conservation and global transmission of agrobacterial virulence plasmids.</title>
        <authorList>
            <person name="Weisberg A.J."/>
            <person name="Davis E.W. 2nd"/>
            <person name="Tabima J."/>
            <person name="Belcher M.S."/>
            <person name="Miller M."/>
            <person name="Kuo C.H."/>
            <person name="Loper J.E."/>
            <person name="Grunwald N.J."/>
            <person name="Putnam M.L."/>
            <person name="Chang J.H."/>
        </authorList>
    </citation>
    <scope>NUCLEOTIDE SEQUENCE</scope>
    <source>
        <strain evidence="2">17-1853-1a</strain>
    </source>
</reference>
<organism evidence="2 3">
    <name type="scientific">Agrobacterium tumefaciens</name>
    <dbReference type="NCBI Taxonomy" id="358"/>
    <lineage>
        <taxon>Bacteria</taxon>
        <taxon>Pseudomonadati</taxon>
        <taxon>Pseudomonadota</taxon>
        <taxon>Alphaproteobacteria</taxon>
        <taxon>Hyphomicrobiales</taxon>
        <taxon>Rhizobiaceae</taxon>
        <taxon>Rhizobium/Agrobacterium group</taxon>
        <taxon>Agrobacterium</taxon>
        <taxon>Agrobacterium tumefaciens complex</taxon>
    </lineage>
</organism>
<gene>
    <name evidence="2" type="ORF">G6M46_22215</name>
</gene>
<dbReference type="RefSeq" id="WP_065660493.1">
    <property type="nucleotide sequence ID" value="NZ_CP123839.1"/>
</dbReference>
<evidence type="ECO:0000313" key="2">
    <source>
        <dbReference type="EMBL" id="NTC30850.1"/>
    </source>
</evidence>
<feature type="transmembrane region" description="Helical" evidence="1">
    <location>
        <begin position="42"/>
        <end position="64"/>
    </location>
</feature>